<organism evidence="1 2">
    <name type="scientific">Wickerhamomyces ciferrii (strain ATCC 14091 / BCRC 22168 / CBS 111 / JCM 3599 / NBRC 0793 / NRRL Y-1031 F-60-10)</name>
    <name type="common">Yeast</name>
    <name type="synonym">Pichia ciferrii</name>
    <dbReference type="NCBI Taxonomy" id="1206466"/>
    <lineage>
        <taxon>Eukaryota</taxon>
        <taxon>Fungi</taxon>
        <taxon>Dikarya</taxon>
        <taxon>Ascomycota</taxon>
        <taxon>Saccharomycotina</taxon>
        <taxon>Saccharomycetes</taxon>
        <taxon>Phaffomycetales</taxon>
        <taxon>Wickerhamomycetaceae</taxon>
        <taxon>Wickerhamomyces</taxon>
    </lineage>
</organism>
<sequence>MVRLSKMISNLKNLLIGTSHPSEMNDDLAARSTKGYNTILSLTDEELIGTLCLESASFKDSEVTSRLYQCHQSDRFIAALCDPRTSFEYKINEIFQVVEPQNVEYIKFSVKLKLKIHPTKALSEENIRNIRVYLDSCGSAHHFTIFMKPDLNLPDVLTYLNQVGSLKSDKDVDDDICKINSERLPRILILISNPKFFKCFHKLLSFYSNNSLETSSCSRKYRLIGKVIQKQSSKYIYNIKGTIPHRNCVYFFIPLESQREECINDDFIKRYFFVFEKMKLENPSSDHHRSYSIYDMECANDQINIKAIDYLNS</sequence>
<keyword evidence="2" id="KW-1185">Reference proteome</keyword>
<gene>
    <name evidence="1" type="ORF">BN7_5165</name>
</gene>
<name>K0KWV5_WICCF</name>
<accession>K0KWV5</accession>
<dbReference type="EMBL" id="CAIF01000200">
    <property type="protein sequence ID" value="CCH45583.1"/>
    <property type="molecule type" value="Genomic_DNA"/>
</dbReference>
<dbReference type="Proteomes" id="UP000009328">
    <property type="component" value="Unassembled WGS sequence"/>
</dbReference>
<proteinExistence type="predicted"/>
<protein>
    <submittedName>
        <fullName evidence="1">Uncharacterized protein</fullName>
    </submittedName>
</protein>
<evidence type="ECO:0000313" key="2">
    <source>
        <dbReference type="Proteomes" id="UP000009328"/>
    </source>
</evidence>
<comment type="caution">
    <text evidence="1">The sequence shown here is derived from an EMBL/GenBank/DDBJ whole genome shotgun (WGS) entry which is preliminary data.</text>
</comment>
<dbReference type="InParanoid" id="K0KWV5"/>
<evidence type="ECO:0000313" key="1">
    <source>
        <dbReference type="EMBL" id="CCH45583.1"/>
    </source>
</evidence>
<dbReference type="AlphaFoldDB" id="K0KWV5"/>
<dbReference type="HOGENOM" id="CLU_077213_0_0_1"/>
<reference evidence="1 2" key="1">
    <citation type="journal article" date="2012" name="Eukaryot. Cell">
        <title>Draft genome sequence of Wickerhamomyces ciferrii NRRL Y-1031 F-60-10.</title>
        <authorList>
            <person name="Schneider J."/>
            <person name="Andrea H."/>
            <person name="Blom J."/>
            <person name="Jaenicke S."/>
            <person name="Ruckert C."/>
            <person name="Schorsch C."/>
            <person name="Szczepanowski R."/>
            <person name="Farwick M."/>
            <person name="Goesmann A."/>
            <person name="Puhler A."/>
            <person name="Schaffer S."/>
            <person name="Tauch A."/>
            <person name="Kohler T."/>
            <person name="Brinkrolf K."/>
        </authorList>
    </citation>
    <scope>NUCLEOTIDE SEQUENCE [LARGE SCALE GENOMIC DNA]</scope>
    <source>
        <strain evidence="2">ATCC 14091 / BCRC 22168 / CBS 111 / JCM 3599 / NBRC 0793 / NRRL Y-1031 F-60-10</strain>
    </source>
</reference>